<reference evidence="2" key="1">
    <citation type="submission" date="2023-10" db="EMBL/GenBank/DDBJ databases">
        <title>Genome assembly of Pristionchus species.</title>
        <authorList>
            <person name="Yoshida K."/>
            <person name="Sommer R.J."/>
        </authorList>
    </citation>
    <scope>NUCLEOTIDE SEQUENCE</scope>
    <source>
        <strain evidence="2">RS5133</strain>
    </source>
</reference>
<sequence>VLFIKRNPSVLSFRNDDDIVERLVAEVRIQKMKRHITSHIGDSQEVCKTIVKENYQPKHGHTTDGSRVEIQQDSEAQFVATYRECGHAEERAACTGIDTKQFTSSCVQVWENRKASIRPIGSSEPFSLGDVRVPVGCSCRVRQILAA</sequence>
<dbReference type="AlphaFoldDB" id="A0AAV5UW64"/>
<feature type="domain" description="Spaetzle" evidence="1">
    <location>
        <begin position="45"/>
        <end position="141"/>
    </location>
</feature>
<keyword evidence="3" id="KW-1185">Reference proteome</keyword>
<dbReference type="Gene3D" id="2.10.90.10">
    <property type="entry name" value="Cystine-knot cytokines"/>
    <property type="match status" value="1"/>
</dbReference>
<dbReference type="InterPro" id="IPR029034">
    <property type="entry name" value="Cystine-knot_cytokine"/>
</dbReference>
<gene>
    <name evidence="2" type="ORF">PFISCL1PPCAC_2809</name>
</gene>
<organism evidence="2 3">
    <name type="scientific">Pristionchus fissidentatus</name>
    <dbReference type="NCBI Taxonomy" id="1538716"/>
    <lineage>
        <taxon>Eukaryota</taxon>
        <taxon>Metazoa</taxon>
        <taxon>Ecdysozoa</taxon>
        <taxon>Nematoda</taxon>
        <taxon>Chromadorea</taxon>
        <taxon>Rhabditida</taxon>
        <taxon>Rhabditina</taxon>
        <taxon>Diplogasteromorpha</taxon>
        <taxon>Diplogasteroidea</taxon>
        <taxon>Neodiplogasteridae</taxon>
        <taxon>Pristionchus</taxon>
    </lineage>
</organism>
<proteinExistence type="predicted"/>
<dbReference type="Proteomes" id="UP001432322">
    <property type="component" value="Unassembled WGS sequence"/>
</dbReference>
<evidence type="ECO:0000259" key="1">
    <source>
        <dbReference type="Pfam" id="PF16077"/>
    </source>
</evidence>
<comment type="caution">
    <text evidence="2">The sequence shown here is derived from an EMBL/GenBank/DDBJ whole genome shotgun (WGS) entry which is preliminary data.</text>
</comment>
<feature type="non-terminal residue" evidence="2">
    <location>
        <position position="1"/>
    </location>
</feature>
<evidence type="ECO:0000313" key="3">
    <source>
        <dbReference type="Proteomes" id="UP001432322"/>
    </source>
</evidence>
<accession>A0AAV5UW64</accession>
<dbReference type="SUPFAM" id="SSF57501">
    <property type="entry name" value="Cystine-knot cytokines"/>
    <property type="match status" value="1"/>
</dbReference>
<evidence type="ECO:0000313" key="2">
    <source>
        <dbReference type="EMBL" id="GMT11512.1"/>
    </source>
</evidence>
<dbReference type="EMBL" id="BTSY01000001">
    <property type="protein sequence ID" value="GMT11512.1"/>
    <property type="molecule type" value="Genomic_DNA"/>
</dbReference>
<dbReference type="Pfam" id="PF16077">
    <property type="entry name" value="Spaetzle"/>
    <property type="match status" value="1"/>
</dbReference>
<name>A0AAV5UW64_9BILA</name>
<dbReference type="InterPro" id="IPR032104">
    <property type="entry name" value="Spaetzle"/>
</dbReference>
<protein>
    <recommendedName>
        <fullName evidence="1">Spaetzle domain-containing protein</fullName>
    </recommendedName>
</protein>
<feature type="non-terminal residue" evidence="2">
    <location>
        <position position="147"/>
    </location>
</feature>